<dbReference type="PANTHER" id="PTHR37019">
    <property type="entry name" value="CHROMOSOME 1, WHOLE GENOME SHOTGUN SEQUENCE"/>
    <property type="match status" value="1"/>
</dbReference>
<feature type="transmembrane region" description="Helical" evidence="1">
    <location>
        <begin position="85"/>
        <end position="104"/>
    </location>
</feature>
<feature type="transmembrane region" description="Helical" evidence="1">
    <location>
        <begin position="12"/>
        <end position="34"/>
    </location>
</feature>
<accession>A0A9N9PT16</accession>
<dbReference type="PANTHER" id="PTHR37019:SF1">
    <property type="entry name" value="EXPERA DOMAIN-CONTAINING PROTEIN"/>
    <property type="match status" value="1"/>
</dbReference>
<sequence length="158" mass="17228">MALPVIHVFYHFWFKWLDPIVLAPTIFAIIFTPQAYLDAFIPPPLSAFNPDHGFVLHQLAAMFTFVAIALGGILRVSHEIKVWRVVIAGILLVDIAMLASAYISLQQQGRLSLGAMRLGDWGNILFTGLVTVIRIAFLAGVGVGVGAGSEDELRSKSL</sequence>
<dbReference type="Pfam" id="PF24803">
    <property type="entry name" value="DUF7704"/>
    <property type="match status" value="1"/>
</dbReference>
<protein>
    <recommendedName>
        <fullName evidence="2">DUF7704 domain-containing protein</fullName>
    </recommendedName>
</protein>
<evidence type="ECO:0000259" key="2">
    <source>
        <dbReference type="Pfam" id="PF24803"/>
    </source>
</evidence>
<evidence type="ECO:0000313" key="4">
    <source>
        <dbReference type="Proteomes" id="UP000696280"/>
    </source>
</evidence>
<feature type="domain" description="DUF7704" evidence="2">
    <location>
        <begin position="6"/>
        <end position="141"/>
    </location>
</feature>
<keyword evidence="1" id="KW-1133">Transmembrane helix</keyword>
<evidence type="ECO:0000313" key="3">
    <source>
        <dbReference type="EMBL" id="CAG8958656.1"/>
    </source>
</evidence>
<dbReference type="Proteomes" id="UP000696280">
    <property type="component" value="Unassembled WGS sequence"/>
</dbReference>
<comment type="caution">
    <text evidence="3">The sequence shown here is derived from an EMBL/GenBank/DDBJ whole genome shotgun (WGS) entry which is preliminary data.</text>
</comment>
<reference evidence="3" key="1">
    <citation type="submission" date="2021-07" db="EMBL/GenBank/DDBJ databases">
        <authorList>
            <person name="Durling M."/>
        </authorList>
    </citation>
    <scope>NUCLEOTIDE SEQUENCE</scope>
</reference>
<gene>
    <name evidence="3" type="ORF">HYFRA_00011497</name>
</gene>
<dbReference type="EMBL" id="CAJVRL010000084">
    <property type="protein sequence ID" value="CAG8958656.1"/>
    <property type="molecule type" value="Genomic_DNA"/>
</dbReference>
<dbReference type="OrthoDB" id="3587182at2759"/>
<name>A0A9N9PT16_9HELO</name>
<evidence type="ECO:0000256" key="1">
    <source>
        <dbReference type="SAM" id="Phobius"/>
    </source>
</evidence>
<organism evidence="3 4">
    <name type="scientific">Hymenoscyphus fraxineus</name>
    <dbReference type="NCBI Taxonomy" id="746836"/>
    <lineage>
        <taxon>Eukaryota</taxon>
        <taxon>Fungi</taxon>
        <taxon>Dikarya</taxon>
        <taxon>Ascomycota</taxon>
        <taxon>Pezizomycotina</taxon>
        <taxon>Leotiomycetes</taxon>
        <taxon>Helotiales</taxon>
        <taxon>Helotiaceae</taxon>
        <taxon>Hymenoscyphus</taxon>
    </lineage>
</organism>
<keyword evidence="4" id="KW-1185">Reference proteome</keyword>
<keyword evidence="1" id="KW-0472">Membrane</keyword>
<dbReference type="InterPro" id="IPR056121">
    <property type="entry name" value="DUF7704"/>
</dbReference>
<dbReference type="AlphaFoldDB" id="A0A9N9PT16"/>
<feature type="transmembrane region" description="Helical" evidence="1">
    <location>
        <begin position="54"/>
        <end position="73"/>
    </location>
</feature>
<feature type="transmembrane region" description="Helical" evidence="1">
    <location>
        <begin position="124"/>
        <end position="148"/>
    </location>
</feature>
<keyword evidence="1" id="KW-0812">Transmembrane</keyword>
<proteinExistence type="predicted"/>